<dbReference type="InterPro" id="IPR013083">
    <property type="entry name" value="Znf_RING/FYVE/PHD"/>
</dbReference>
<dbReference type="GO" id="GO:0008270">
    <property type="term" value="F:zinc ion binding"/>
    <property type="evidence" value="ECO:0007669"/>
    <property type="project" value="UniProtKB-KW"/>
</dbReference>
<evidence type="ECO:0000259" key="7">
    <source>
        <dbReference type="PROSITE" id="PS50016"/>
    </source>
</evidence>
<feature type="region of interest" description="Disordered" evidence="6">
    <location>
        <begin position="1264"/>
        <end position="1293"/>
    </location>
</feature>
<dbReference type="PROSITE" id="PS50016">
    <property type="entry name" value="ZF_PHD_2"/>
    <property type="match status" value="1"/>
</dbReference>
<dbReference type="InterPro" id="IPR003121">
    <property type="entry name" value="SWIB_MDM2_domain"/>
</dbReference>
<sequence>MEGAKLETEQEQEHEYRPCIESSVQRPGVSVGDDQCQKLPEMDHARVFVTSQTVSDAAKGLDVVLGVKDRVAAEMSTGVKRRRGRPPRALGKTSVPPPPPLAQKRKKDEEDVCFICFDGGNLVLCDRRGCPKAYHPACIKRDEAYFQSKAKWNCGWHICSNCQKASHYLCYTCTYSLCKGCTKEADYVSVRGNKGFCGTCMSTIMLIENVAPGNKERVEVDFDDKTSWEYLFKIYWSYLKTKLSLNLNELTKAKNPWKGDQLPKVRSSWKGVGTMISKVELLGNDIKASCTDNHSRSQEASQSKRMKTDYEPKFTIEGNFRGVEKTTPLPNDTTWATKELLEFVSLMRNGDISMISQFEVQDLLLEYIKRNNLCDPCQKSHIVCDSMLMTLFGKARVGHIEMQKLLEYHFPLKGISPADDIVRAGVDVVGILDKAASNTDSYLMISNQKEHKTRKKMDESRLVTNPNPDDFAAIDVHNINLLYVKRNIMEILLDDAEKFHEKVVGSFVRIQISCDDQKHDTYRLVQVVGTSRVAESYNVGTRRTNIMLEIMNIDKKEIVSIDGISDQAFSEDECKHLHQSIKCGLTKWLKVGEIQQKASVLQAVKIHDGLEADILQLNHLRDRSNEGDKKEPRKFVERLELLNSPNEPKTRLLESPIVHANLQMNPLYESEEDAGEANGMEKGNYSRLRNSGSNKKALDVNTSLRALDVLSEVGIMEQRNLAAACDQTKNLCKKIDVDRDSNTWAREKVNDSVQIQGGEALSLNIQTFPDSQMGPTGSPTAYCSSQTVEQAEQSSDVVSAVLPSVSTAGELFTNDREIDELWQYQDSSGKIEGPFHMMQLRTWNVSGHFPADLRVWRINEKPSDSILLTDALTGKFHGQSQLPHYNFLLLQGVAAAMDDMDKKCELRLGPKSFATLVDNNSTDSSRKAAQNDPSVQCKDNNQVVRSDGYASHSSSWTTAMSVAVGGDGRAQMSVQGHDLPRGGSSFADKAQVCSSFISSSSSVKLPETSVLCLKEGNENENWCSGINLNDNSYKSGATGESDEKQADSEGHSSQSSGCNWRPTRRDDLSNRCDSNSGLVSVVNPIGRSKRNQEIGFTDLPISTTKQTHSNVKNEVPEEKPSICSNAPVLESGPGWSTNSSLVIVRAQLPEVAGEWGGYSSAPTKEWDSNLAGISSLKPTEGTTDHAATPTSGCGHLTHTSPANLAVDTTGWQSLVPESNEFSLVDESVSDLLAEVEAMESLGGMSSPTSKMRCEELTHDSDDDCFSPVGRFSPAPDPGKSDAFSSTGDMQVPSRMTATDEPLSLKLSNVPSHNTVTDECIRVSQMPSKLSGNGQPLKLSHVPHCNVISEPICASKMPSRSPLIDELHQSAKVSSHSSVTDKCLDVSQKSSKASLHDEPHPILRAGRIDSQKTCRGQSSRIAEVGRDAKLGDVLVKKWDAGIEIQPLPPSIVNQEGTVSAIQPPASCAVSQWQAGPDFNRSSFEGSANLSLGGVYQGDKNMDWGAGDRAAHQQPVNTNATNSTGNISGWGSQPWHAEDRYGGGREHRSYHQGRDSGYRRDRPSWNRQPFSGVFGNGSGPFRPPPRGQRVCKFYENGNCKKGALCSYWHPGS</sequence>
<dbReference type="FunFam" id="3.30.40.10:FF:000303">
    <property type="entry name" value="Zinc finger CCCH domain-containing protein 19"/>
    <property type="match status" value="1"/>
</dbReference>
<organism evidence="12 13">
    <name type="scientific">Erythroxylum novogranatense</name>
    <dbReference type="NCBI Taxonomy" id="1862640"/>
    <lineage>
        <taxon>Eukaryota</taxon>
        <taxon>Viridiplantae</taxon>
        <taxon>Streptophyta</taxon>
        <taxon>Embryophyta</taxon>
        <taxon>Tracheophyta</taxon>
        <taxon>Spermatophyta</taxon>
        <taxon>Magnoliopsida</taxon>
        <taxon>eudicotyledons</taxon>
        <taxon>Gunneridae</taxon>
        <taxon>Pentapetalae</taxon>
        <taxon>rosids</taxon>
        <taxon>fabids</taxon>
        <taxon>Malpighiales</taxon>
        <taxon>Erythroxylaceae</taxon>
        <taxon>Erythroxylum</taxon>
    </lineage>
</organism>
<dbReference type="Pfam" id="PF03126">
    <property type="entry name" value="Plus-3"/>
    <property type="match status" value="1"/>
</dbReference>
<dbReference type="InterPro" id="IPR000571">
    <property type="entry name" value="Znf_CCCH"/>
</dbReference>
<dbReference type="SMART" id="SM00444">
    <property type="entry name" value="GYF"/>
    <property type="match status" value="1"/>
</dbReference>
<evidence type="ECO:0000259" key="8">
    <source>
        <dbReference type="PROSITE" id="PS50103"/>
    </source>
</evidence>
<dbReference type="CDD" id="cd10567">
    <property type="entry name" value="SWIB-MDM2_like"/>
    <property type="match status" value="1"/>
</dbReference>
<keyword evidence="13" id="KW-1185">Reference proteome</keyword>
<keyword evidence="2 5" id="KW-0863">Zinc-finger</keyword>
<dbReference type="Gene3D" id="3.30.1490.40">
    <property type="match status" value="1"/>
</dbReference>
<feature type="region of interest" description="Disordered" evidence="6">
    <location>
        <begin position="1034"/>
        <end position="1073"/>
    </location>
</feature>
<feature type="compositionally biased region" description="Polar residues" evidence="6">
    <location>
        <begin position="1282"/>
        <end position="1293"/>
    </location>
</feature>
<evidence type="ECO:0000259" key="10">
    <source>
        <dbReference type="PROSITE" id="PS51360"/>
    </source>
</evidence>
<evidence type="ECO:0000256" key="2">
    <source>
        <dbReference type="ARBA" id="ARBA00022771"/>
    </source>
</evidence>
<dbReference type="EMBL" id="JAIWQS010000003">
    <property type="protein sequence ID" value="KAJ8771152.1"/>
    <property type="molecule type" value="Genomic_DNA"/>
</dbReference>
<keyword evidence="4" id="KW-0238">DNA-binding</keyword>
<evidence type="ECO:0000256" key="5">
    <source>
        <dbReference type="PROSITE-ProRule" id="PRU00723"/>
    </source>
</evidence>
<dbReference type="InterPro" id="IPR003169">
    <property type="entry name" value="GYF"/>
</dbReference>
<dbReference type="PROSITE" id="PS50103">
    <property type="entry name" value="ZF_C3H1"/>
    <property type="match status" value="1"/>
</dbReference>
<dbReference type="PROSITE" id="PS01359">
    <property type="entry name" value="ZF_PHD_1"/>
    <property type="match status" value="1"/>
</dbReference>
<accession>A0AAV8TW70</accession>
<name>A0AAV8TW70_9ROSI</name>
<dbReference type="PANTHER" id="PTHR46695">
    <property type="entry name" value="ZINC FINGER CCCH DOMAIN-CONTAINING PROTEIN 44-RELATED"/>
    <property type="match status" value="1"/>
</dbReference>
<keyword evidence="3 5" id="KW-0862">Zinc</keyword>
<evidence type="ECO:0000313" key="12">
    <source>
        <dbReference type="EMBL" id="KAJ8771152.1"/>
    </source>
</evidence>
<reference evidence="12 13" key="1">
    <citation type="submission" date="2021-09" db="EMBL/GenBank/DDBJ databases">
        <title>Genomic insights and catalytic innovation underlie evolution of tropane alkaloids biosynthesis.</title>
        <authorList>
            <person name="Wang Y.-J."/>
            <person name="Tian T."/>
            <person name="Huang J.-P."/>
            <person name="Huang S.-X."/>
        </authorList>
    </citation>
    <scope>NUCLEOTIDE SEQUENCE [LARGE SCALE GENOMIC DNA]</scope>
    <source>
        <strain evidence="12">KIB-2018</strain>
        <tissue evidence="12">Leaf</tissue>
    </source>
</reference>
<feature type="region of interest" description="Disordered" evidence="6">
    <location>
        <begin position="76"/>
        <end position="104"/>
    </location>
</feature>
<dbReference type="InterPro" id="IPR036855">
    <property type="entry name" value="Znf_CCCH_sf"/>
</dbReference>
<dbReference type="GO" id="GO:0003677">
    <property type="term" value="F:DNA binding"/>
    <property type="evidence" value="ECO:0007669"/>
    <property type="project" value="UniProtKB-KW"/>
</dbReference>
<evidence type="ECO:0000256" key="1">
    <source>
        <dbReference type="ARBA" id="ARBA00022723"/>
    </source>
</evidence>
<feature type="compositionally biased region" description="Basic and acidic residues" evidence="6">
    <location>
        <begin position="1041"/>
        <end position="1050"/>
    </location>
</feature>
<dbReference type="Pfam" id="PF02201">
    <property type="entry name" value="SWIB"/>
    <property type="match status" value="1"/>
</dbReference>
<dbReference type="SUPFAM" id="SSF90229">
    <property type="entry name" value="CCCH zinc finger"/>
    <property type="match status" value="1"/>
</dbReference>
<dbReference type="CDD" id="cd15568">
    <property type="entry name" value="PHD5_NSD"/>
    <property type="match status" value="1"/>
</dbReference>
<feature type="domain" description="Plus3" evidence="10">
    <location>
        <begin position="473"/>
        <end position="606"/>
    </location>
</feature>
<dbReference type="InterPro" id="IPR019786">
    <property type="entry name" value="Zinc_finger_PHD-type_CS"/>
</dbReference>
<dbReference type="SMART" id="SM00719">
    <property type="entry name" value="Plus3"/>
    <property type="match status" value="1"/>
</dbReference>
<dbReference type="SMART" id="SM00249">
    <property type="entry name" value="PHD"/>
    <property type="match status" value="1"/>
</dbReference>
<dbReference type="PROSITE" id="PS51360">
    <property type="entry name" value="PLUS3"/>
    <property type="match status" value="1"/>
</dbReference>
<dbReference type="InterPro" id="IPR036885">
    <property type="entry name" value="SWIB_MDM2_dom_sf"/>
</dbReference>
<dbReference type="InterPro" id="IPR035445">
    <property type="entry name" value="GYF-like_dom_sf"/>
</dbReference>
<dbReference type="InterPro" id="IPR019787">
    <property type="entry name" value="Znf_PHD-finger"/>
</dbReference>
<dbReference type="Pfam" id="PF25980">
    <property type="entry name" value="NERD_plant"/>
    <property type="match status" value="1"/>
</dbReference>
<dbReference type="InterPro" id="IPR011011">
    <property type="entry name" value="Znf_FYVE_PHD"/>
</dbReference>
<feature type="zinc finger region" description="C3H1-type" evidence="5">
    <location>
        <begin position="1583"/>
        <end position="1610"/>
    </location>
</feature>
<evidence type="ECO:0000256" key="3">
    <source>
        <dbReference type="ARBA" id="ARBA00022833"/>
    </source>
</evidence>
<dbReference type="InterPro" id="IPR058668">
    <property type="entry name" value="NERD_dom"/>
</dbReference>
<dbReference type="Gene3D" id="3.90.70.200">
    <property type="entry name" value="Plus-3 domain"/>
    <property type="match status" value="1"/>
</dbReference>
<feature type="compositionally biased region" description="Basic and acidic residues" evidence="6">
    <location>
        <begin position="1537"/>
        <end position="1562"/>
    </location>
</feature>
<dbReference type="InterPro" id="IPR001965">
    <property type="entry name" value="Znf_PHD"/>
</dbReference>
<feature type="domain" description="GYF" evidence="9">
    <location>
        <begin position="819"/>
        <end position="873"/>
    </location>
</feature>
<comment type="caution">
    <text evidence="12">The sequence shown here is derived from an EMBL/GenBank/DDBJ whole genome shotgun (WGS) entry which is preliminary data.</text>
</comment>
<gene>
    <name evidence="12" type="ORF">K2173_023477</name>
</gene>
<dbReference type="SUPFAM" id="SSF159042">
    <property type="entry name" value="Plus3-like"/>
    <property type="match status" value="1"/>
</dbReference>
<dbReference type="SMART" id="SM00356">
    <property type="entry name" value="ZnF_C3H1"/>
    <property type="match status" value="1"/>
</dbReference>
<evidence type="ECO:0000256" key="4">
    <source>
        <dbReference type="ARBA" id="ARBA00023125"/>
    </source>
</evidence>
<protein>
    <recommendedName>
        <fullName evidence="14">Zinc finger CCCH domain-containing protein 44</fullName>
    </recommendedName>
</protein>
<dbReference type="InterPro" id="IPR004343">
    <property type="entry name" value="Plus-3_dom"/>
</dbReference>
<evidence type="ECO:0008006" key="14">
    <source>
        <dbReference type="Google" id="ProtNLM"/>
    </source>
</evidence>
<dbReference type="Pfam" id="PF02213">
    <property type="entry name" value="GYF"/>
    <property type="match status" value="1"/>
</dbReference>
<dbReference type="SUPFAM" id="SSF57903">
    <property type="entry name" value="FYVE/PHD zinc finger"/>
    <property type="match status" value="1"/>
</dbReference>
<feature type="region of interest" description="Disordered" evidence="6">
    <location>
        <begin position="917"/>
        <end position="941"/>
    </location>
</feature>
<feature type="region of interest" description="Disordered" evidence="6">
    <location>
        <begin position="1537"/>
        <end position="1582"/>
    </location>
</feature>
<dbReference type="PROSITE" id="PS51925">
    <property type="entry name" value="SWIB_MDM2"/>
    <property type="match status" value="1"/>
</dbReference>
<feature type="domain" description="C3H1-type" evidence="8">
    <location>
        <begin position="1583"/>
        <end position="1610"/>
    </location>
</feature>
<dbReference type="SUPFAM" id="SSF55277">
    <property type="entry name" value="GYF domain"/>
    <property type="match status" value="1"/>
</dbReference>
<dbReference type="PANTHER" id="PTHR46695:SF4">
    <property type="entry name" value="ZINC FINGER CCCH DOMAIN-CONTAINING PROTEIN 44"/>
    <property type="match status" value="1"/>
</dbReference>
<evidence type="ECO:0000259" key="9">
    <source>
        <dbReference type="PROSITE" id="PS50829"/>
    </source>
</evidence>
<feature type="domain" description="PHD-type" evidence="7">
    <location>
        <begin position="110"/>
        <end position="176"/>
    </location>
</feature>
<feature type="domain" description="DM2" evidence="11">
    <location>
        <begin position="329"/>
        <end position="412"/>
    </location>
</feature>
<keyword evidence="1 5" id="KW-0479">Metal-binding</keyword>
<dbReference type="SUPFAM" id="SSF47592">
    <property type="entry name" value="SWIB/MDM2 domain"/>
    <property type="match status" value="1"/>
</dbReference>
<evidence type="ECO:0000313" key="13">
    <source>
        <dbReference type="Proteomes" id="UP001159364"/>
    </source>
</evidence>
<dbReference type="InterPro" id="IPR036128">
    <property type="entry name" value="Plus3-like_sf"/>
</dbReference>
<dbReference type="Proteomes" id="UP001159364">
    <property type="component" value="Linkage Group LG03"/>
</dbReference>
<evidence type="ECO:0000259" key="11">
    <source>
        <dbReference type="PROSITE" id="PS51925"/>
    </source>
</evidence>
<dbReference type="PROSITE" id="PS50829">
    <property type="entry name" value="GYF"/>
    <property type="match status" value="1"/>
</dbReference>
<dbReference type="Gene3D" id="1.10.245.10">
    <property type="entry name" value="SWIB/MDM2 domain"/>
    <property type="match status" value="1"/>
</dbReference>
<dbReference type="Gene3D" id="3.30.40.10">
    <property type="entry name" value="Zinc/RING finger domain, C3HC4 (zinc finger)"/>
    <property type="match status" value="1"/>
</dbReference>
<evidence type="ECO:0000256" key="6">
    <source>
        <dbReference type="SAM" id="MobiDB-lite"/>
    </source>
</evidence>
<proteinExistence type="predicted"/>